<keyword evidence="3" id="KW-1185">Reference proteome</keyword>
<proteinExistence type="predicted"/>
<dbReference type="Proteomes" id="UP000230233">
    <property type="component" value="Chromosome IV"/>
</dbReference>
<accession>A0A2G5UBU3</accession>
<comment type="caution">
    <text evidence="2">The sequence shown here is derived from an EMBL/GenBank/DDBJ whole genome shotgun (WGS) entry which is preliminary data.</text>
</comment>
<protein>
    <recommendedName>
        <fullName evidence="4">MADF domain-containing protein</fullName>
    </recommendedName>
</protein>
<evidence type="ECO:0000313" key="2">
    <source>
        <dbReference type="EMBL" id="PIC37020.1"/>
    </source>
</evidence>
<feature type="signal peptide" evidence="1">
    <location>
        <begin position="1"/>
        <end position="21"/>
    </location>
</feature>
<gene>
    <name evidence="2" type="primary">Cnig_chr_IV.g15806</name>
    <name evidence="2" type="ORF">B9Z55_015806</name>
</gene>
<evidence type="ECO:0008006" key="4">
    <source>
        <dbReference type="Google" id="ProtNLM"/>
    </source>
</evidence>
<sequence length="143" mass="16549">MIFLKIFLYVIFAGIPKLLHHQYCGINQTWDVLSKPKTAFPSNTTYEQMNKTFDKASEIWRIKMVEFNEQRRIARQKYVSSNKIGSWILFDFISGKGAGKRIRSLRFAIQARNAQEAAEERASAVTPVSFLKSLSHLSKEYPQ</sequence>
<name>A0A2G5UBU3_9PELO</name>
<dbReference type="EMBL" id="PDUG01000004">
    <property type="protein sequence ID" value="PIC37020.1"/>
    <property type="molecule type" value="Genomic_DNA"/>
</dbReference>
<feature type="chain" id="PRO_5013667231" description="MADF domain-containing protein" evidence="1">
    <location>
        <begin position="22"/>
        <end position="143"/>
    </location>
</feature>
<reference evidence="3" key="1">
    <citation type="submission" date="2017-10" db="EMBL/GenBank/DDBJ databases">
        <title>Rapid genome shrinkage in a self-fertile nematode reveals novel sperm competition proteins.</title>
        <authorList>
            <person name="Yin D."/>
            <person name="Schwarz E.M."/>
            <person name="Thomas C.G."/>
            <person name="Felde R.L."/>
            <person name="Korf I.F."/>
            <person name="Cutter A.D."/>
            <person name="Schartner C.M."/>
            <person name="Ralston E.J."/>
            <person name="Meyer B.J."/>
            <person name="Haag E.S."/>
        </authorList>
    </citation>
    <scope>NUCLEOTIDE SEQUENCE [LARGE SCALE GENOMIC DNA]</scope>
    <source>
        <strain evidence="3">JU1422</strain>
    </source>
</reference>
<evidence type="ECO:0000313" key="3">
    <source>
        <dbReference type="Proteomes" id="UP000230233"/>
    </source>
</evidence>
<organism evidence="2 3">
    <name type="scientific">Caenorhabditis nigoni</name>
    <dbReference type="NCBI Taxonomy" id="1611254"/>
    <lineage>
        <taxon>Eukaryota</taxon>
        <taxon>Metazoa</taxon>
        <taxon>Ecdysozoa</taxon>
        <taxon>Nematoda</taxon>
        <taxon>Chromadorea</taxon>
        <taxon>Rhabditida</taxon>
        <taxon>Rhabditina</taxon>
        <taxon>Rhabditomorpha</taxon>
        <taxon>Rhabditoidea</taxon>
        <taxon>Rhabditidae</taxon>
        <taxon>Peloderinae</taxon>
        <taxon>Caenorhabditis</taxon>
    </lineage>
</organism>
<dbReference type="AlphaFoldDB" id="A0A2G5UBU3"/>
<evidence type="ECO:0000256" key="1">
    <source>
        <dbReference type="SAM" id="SignalP"/>
    </source>
</evidence>
<keyword evidence="1" id="KW-0732">Signal</keyword>